<gene>
    <name evidence="1" type="ORF">GGR46_003029</name>
</gene>
<evidence type="ECO:0000313" key="1">
    <source>
        <dbReference type="EMBL" id="MBB4099465.1"/>
    </source>
</evidence>
<dbReference type="AlphaFoldDB" id="A0A7W6JTY4"/>
<reference evidence="1 2" key="1">
    <citation type="submission" date="2020-08" db="EMBL/GenBank/DDBJ databases">
        <title>Genomic Encyclopedia of Type Strains, Phase IV (KMG-IV): sequencing the most valuable type-strain genomes for metagenomic binning, comparative biology and taxonomic classification.</title>
        <authorList>
            <person name="Goeker M."/>
        </authorList>
    </citation>
    <scope>NUCLEOTIDE SEQUENCE [LARGE SCALE GENOMIC DNA]</scope>
    <source>
        <strain evidence="1 2">DSM 101806</strain>
    </source>
</reference>
<comment type="caution">
    <text evidence="1">The sequence shown here is derived from an EMBL/GenBank/DDBJ whole genome shotgun (WGS) entry which is preliminary data.</text>
</comment>
<name>A0A7W6JTY4_9SPHN</name>
<dbReference type="Proteomes" id="UP000557392">
    <property type="component" value="Unassembled WGS sequence"/>
</dbReference>
<protein>
    <submittedName>
        <fullName evidence="1">Uncharacterized protein</fullName>
    </submittedName>
</protein>
<proteinExistence type="predicted"/>
<keyword evidence="2" id="KW-1185">Reference proteome</keyword>
<accession>A0A7W6JTY4</accession>
<organism evidence="1 2">
    <name type="scientific">Sphingomonas kyeonggiensis</name>
    <dbReference type="NCBI Taxonomy" id="1268553"/>
    <lineage>
        <taxon>Bacteria</taxon>
        <taxon>Pseudomonadati</taxon>
        <taxon>Pseudomonadota</taxon>
        <taxon>Alphaproteobacteria</taxon>
        <taxon>Sphingomonadales</taxon>
        <taxon>Sphingomonadaceae</taxon>
        <taxon>Sphingomonas</taxon>
    </lineage>
</organism>
<dbReference type="RefSeq" id="WP_183998730.1">
    <property type="nucleotide sequence ID" value="NZ_JACIEH010000002.1"/>
</dbReference>
<evidence type="ECO:0000313" key="2">
    <source>
        <dbReference type="Proteomes" id="UP000557392"/>
    </source>
</evidence>
<dbReference type="EMBL" id="JACIEH010000002">
    <property type="protein sequence ID" value="MBB4099465.1"/>
    <property type="molecule type" value="Genomic_DNA"/>
</dbReference>
<sequence>MKLKEAARRIWRSFEALAQADDYDPLTDVLLRVERLERAVAELRKPAATSA</sequence>